<feature type="transmembrane region" description="Helical" evidence="1">
    <location>
        <begin position="71"/>
        <end position="93"/>
    </location>
</feature>
<keyword evidence="3" id="KW-1185">Reference proteome</keyword>
<reference evidence="3" key="1">
    <citation type="submission" date="2020-01" db="EMBL/GenBank/DDBJ databases">
        <title>Sphingomonas sp. strain CSW-10.</title>
        <authorList>
            <person name="Chen W.-M."/>
        </authorList>
    </citation>
    <scope>NUCLEOTIDE SEQUENCE [LARGE SCALE GENOMIC DNA]</scope>
    <source>
        <strain evidence="3">NST-5</strain>
    </source>
</reference>
<feature type="transmembrane region" description="Helical" evidence="1">
    <location>
        <begin position="40"/>
        <end position="65"/>
    </location>
</feature>
<organism evidence="2 3">
    <name type="scientific">Flavobacterium ichthyis</name>
    <dbReference type="NCBI Taxonomy" id="2698827"/>
    <lineage>
        <taxon>Bacteria</taxon>
        <taxon>Pseudomonadati</taxon>
        <taxon>Bacteroidota</taxon>
        <taxon>Flavobacteriia</taxon>
        <taxon>Flavobacteriales</taxon>
        <taxon>Flavobacteriaceae</taxon>
        <taxon>Flavobacterium</taxon>
    </lineage>
</organism>
<evidence type="ECO:0000256" key="1">
    <source>
        <dbReference type="SAM" id="Phobius"/>
    </source>
</evidence>
<keyword evidence="1" id="KW-1133">Transmembrane helix</keyword>
<protein>
    <submittedName>
        <fullName evidence="2">LysE family transporter</fullName>
    </submittedName>
</protein>
<keyword evidence="1" id="KW-0812">Transmembrane</keyword>
<gene>
    <name evidence="2" type="ORF">GV828_12050</name>
</gene>
<dbReference type="Proteomes" id="UP000798602">
    <property type="component" value="Unassembled WGS sequence"/>
</dbReference>
<keyword evidence="1" id="KW-0472">Membrane</keyword>
<feature type="transmembrane region" description="Helical" evidence="1">
    <location>
        <begin position="186"/>
        <end position="207"/>
    </location>
</feature>
<evidence type="ECO:0000313" key="2">
    <source>
        <dbReference type="EMBL" id="NBL65933.1"/>
    </source>
</evidence>
<feature type="transmembrane region" description="Helical" evidence="1">
    <location>
        <begin position="152"/>
        <end position="174"/>
    </location>
</feature>
<feature type="transmembrane region" description="Helical" evidence="1">
    <location>
        <begin position="6"/>
        <end position="28"/>
    </location>
</feature>
<name>A0ABW9ZAJ2_9FLAO</name>
<accession>A0ABW9ZAJ2</accession>
<proteinExistence type="predicted"/>
<dbReference type="EMBL" id="JAABLM010000017">
    <property type="protein sequence ID" value="NBL65933.1"/>
    <property type="molecule type" value="Genomic_DNA"/>
</dbReference>
<feature type="transmembrane region" description="Helical" evidence="1">
    <location>
        <begin position="114"/>
        <end position="132"/>
    </location>
</feature>
<evidence type="ECO:0000313" key="3">
    <source>
        <dbReference type="Proteomes" id="UP000798602"/>
    </source>
</evidence>
<comment type="caution">
    <text evidence="2">The sequence shown here is derived from an EMBL/GenBank/DDBJ whole genome shotgun (WGS) entry which is preliminary data.</text>
</comment>
<sequence length="209" mass="23632">MVFVMAFLWGVLFSSIGIALPGLINMTAAKTSVRDGKTRALVFTAGALVIIFIQAYIAVAFAKLINSKPDLIMMLQEIGLVLFSLLTIYFFFIAKKPKLKSEEEPKVRTKVGRFFLGMLLSALNFFPIPYFVFVSVSLANNKHIIFAPLNNFLFVIGVTVGSFAVFYLYIIFFKKIEHKTEWMMRNLNYFLGTITGIVALVNLIKIFRN</sequence>